<dbReference type="Gene3D" id="2.60.40.200">
    <property type="entry name" value="Superoxide dismutase, copper/zinc binding domain"/>
    <property type="match status" value="1"/>
</dbReference>
<name>A0A853ACW5_9PSEU</name>
<dbReference type="GO" id="GO:0046872">
    <property type="term" value="F:metal ion binding"/>
    <property type="evidence" value="ECO:0007669"/>
    <property type="project" value="InterPro"/>
</dbReference>
<evidence type="ECO:0000313" key="6">
    <source>
        <dbReference type="Proteomes" id="UP000587002"/>
    </source>
</evidence>
<dbReference type="GO" id="GO:0004784">
    <property type="term" value="F:superoxide dismutase activity"/>
    <property type="evidence" value="ECO:0007669"/>
    <property type="project" value="UniProtKB-EC"/>
</dbReference>
<feature type="signal peptide" evidence="3">
    <location>
        <begin position="1"/>
        <end position="24"/>
    </location>
</feature>
<proteinExistence type="inferred from homology"/>
<dbReference type="SUPFAM" id="SSF49329">
    <property type="entry name" value="Cu,Zn superoxide dismutase-like"/>
    <property type="match status" value="1"/>
</dbReference>
<dbReference type="InterPro" id="IPR036423">
    <property type="entry name" value="SOD-like_Cu/Zn_dom_sf"/>
</dbReference>
<sequence>MLQQQRTRLLTTISATCAAAALLAGCGGEPASPPAESPETPAAPEQEQSPEQGQQSASAKQASATYGPYQPDAKAITYDPALVPEGAKVDLTSERTNGTTKITVNLQGLAPDREYGAHVHTKPCGPTGEDAGPHFQEKADPVTPSVDPAYANPQNEVWLDFRTDAQGDATATTEGTWSFDTRQDAKSFVIHETPTHTEPGKAGTAGGRLACLNAEF</sequence>
<dbReference type="PROSITE" id="PS51257">
    <property type="entry name" value="PROKAR_LIPOPROTEIN"/>
    <property type="match status" value="1"/>
</dbReference>
<accession>A0A853ACW5</accession>
<feature type="region of interest" description="Disordered" evidence="2">
    <location>
        <begin position="25"/>
        <end position="71"/>
    </location>
</feature>
<evidence type="ECO:0000259" key="4">
    <source>
        <dbReference type="Pfam" id="PF00080"/>
    </source>
</evidence>
<evidence type="ECO:0000256" key="2">
    <source>
        <dbReference type="SAM" id="MobiDB-lite"/>
    </source>
</evidence>
<dbReference type="Pfam" id="PF00080">
    <property type="entry name" value="Sod_Cu"/>
    <property type="match status" value="1"/>
</dbReference>
<dbReference type="AlphaFoldDB" id="A0A853ACW5"/>
<evidence type="ECO:0000256" key="3">
    <source>
        <dbReference type="SAM" id="SignalP"/>
    </source>
</evidence>
<dbReference type="RefSeq" id="WP_179717965.1">
    <property type="nucleotide sequence ID" value="NZ_BAABFH010000001.1"/>
</dbReference>
<dbReference type="Proteomes" id="UP000587002">
    <property type="component" value="Unassembled WGS sequence"/>
</dbReference>
<evidence type="ECO:0000313" key="5">
    <source>
        <dbReference type="EMBL" id="NYI82294.1"/>
    </source>
</evidence>
<evidence type="ECO:0000256" key="1">
    <source>
        <dbReference type="ARBA" id="ARBA00010457"/>
    </source>
</evidence>
<comment type="similarity">
    <text evidence="1">Belongs to the Cu-Zn superoxide dismutase family.</text>
</comment>
<organism evidence="5 6">
    <name type="scientific">Saccharopolyspora hordei</name>
    <dbReference type="NCBI Taxonomy" id="1838"/>
    <lineage>
        <taxon>Bacteria</taxon>
        <taxon>Bacillati</taxon>
        <taxon>Actinomycetota</taxon>
        <taxon>Actinomycetes</taxon>
        <taxon>Pseudonocardiales</taxon>
        <taxon>Pseudonocardiaceae</taxon>
        <taxon>Saccharopolyspora</taxon>
    </lineage>
</organism>
<keyword evidence="6" id="KW-1185">Reference proteome</keyword>
<comment type="caution">
    <text evidence="5">The sequence shown here is derived from an EMBL/GenBank/DDBJ whole genome shotgun (WGS) entry which is preliminary data.</text>
</comment>
<keyword evidence="5" id="KW-0560">Oxidoreductase</keyword>
<keyword evidence="3" id="KW-0732">Signal</keyword>
<feature type="compositionally biased region" description="Low complexity" evidence="2">
    <location>
        <begin position="37"/>
        <end position="64"/>
    </location>
</feature>
<reference evidence="5 6" key="1">
    <citation type="submission" date="2020-07" db="EMBL/GenBank/DDBJ databases">
        <title>Sequencing the genomes of 1000 actinobacteria strains.</title>
        <authorList>
            <person name="Klenk H.-P."/>
        </authorList>
    </citation>
    <scope>NUCLEOTIDE SEQUENCE [LARGE SCALE GENOMIC DNA]</scope>
    <source>
        <strain evidence="5 6">DSM 44065</strain>
    </source>
</reference>
<gene>
    <name evidence="5" type="ORF">HNR68_000924</name>
</gene>
<feature type="chain" id="PRO_5038866032" evidence="3">
    <location>
        <begin position="25"/>
        <end position="216"/>
    </location>
</feature>
<feature type="domain" description="Superoxide dismutase copper/zinc binding" evidence="4">
    <location>
        <begin position="88"/>
        <end position="211"/>
    </location>
</feature>
<protein>
    <submittedName>
        <fullName evidence="5">Cu-Zn family superoxide dismutase</fullName>
        <ecNumber evidence="5">1.15.1.1</ecNumber>
    </submittedName>
</protein>
<dbReference type="InterPro" id="IPR001424">
    <property type="entry name" value="SOD_Cu_Zn_dom"/>
</dbReference>
<dbReference type="EMBL" id="JACCFJ010000001">
    <property type="protein sequence ID" value="NYI82294.1"/>
    <property type="molecule type" value="Genomic_DNA"/>
</dbReference>
<dbReference type="EC" id="1.15.1.1" evidence="5"/>